<evidence type="ECO:0000256" key="10">
    <source>
        <dbReference type="ARBA" id="ARBA00022840"/>
    </source>
</evidence>
<dbReference type="InterPro" id="IPR003758">
    <property type="entry name" value="LpxK"/>
</dbReference>
<keyword evidence="6 13" id="KW-0441">Lipid A biosynthesis</keyword>
<evidence type="ECO:0000256" key="4">
    <source>
        <dbReference type="ARBA" id="ARBA00016436"/>
    </source>
</evidence>
<keyword evidence="8 13" id="KW-0547">Nucleotide-binding</keyword>
<sequence length="330" mass="36001">MRYPAFWQRRGLLARLFWPLGWLVCAEAARRRRKAAGRQPECPVIVVGNLTVGGTGKTPVVIALVEALRRAGHTPGVISRGFGVKVGIEPVDLAEAVDPSSCGDEPWLIHQRTGAPVVVHPYRREAARQLKARYPEVDVIVSDDGLQHHRLARTIEWVVVDGHRGLGNGWCLPAGPLRESPAVMDEVDAVLVNGAEPARHGAGAHGVPAWRIDFRPQGLLDRFDQTERPITDLAGREVIALAGIGNPERFFAMLEAEGVEVEAHPLDDHAAPTRTQARAWLDDGRPVVMTEKDAVKWPEPPVCAGQLLVVRGGIDLPPALIEATLKRLET</sequence>
<evidence type="ECO:0000256" key="12">
    <source>
        <dbReference type="ARBA" id="ARBA00029757"/>
    </source>
</evidence>
<dbReference type="RefSeq" id="WP_156574325.1">
    <property type="nucleotide sequence ID" value="NZ_CP046415.1"/>
</dbReference>
<dbReference type="GO" id="GO:0005886">
    <property type="term" value="C:plasma membrane"/>
    <property type="evidence" value="ECO:0007669"/>
    <property type="project" value="TreeGrafter"/>
</dbReference>
<dbReference type="NCBIfam" id="TIGR00682">
    <property type="entry name" value="lpxK"/>
    <property type="match status" value="1"/>
</dbReference>
<keyword evidence="11 13" id="KW-0443">Lipid metabolism</keyword>
<dbReference type="SUPFAM" id="SSF52540">
    <property type="entry name" value="P-loop containing nucleoside triphosphate hydrolases"/>
    <property type="match status" value="1"/>
</dbReference>
<comment type="pathway">
    <text evidence="2 13">Glycolipid biosynthesis; lipid IV(A) biosynthesis; lipid IV(A) from (3R)-3-hydroxytetradecanoyl-[acyl-carrier-protein] and UDP-N-acetyl-alpha-D-glucosamine: step 6/6.</text>
</comment>
<keyword evidence="9 13" id="KW-0418">Kinase</keyword>
<evidence type="ECO:0000256" key="6">
    <source>
        <dbReference type="ARBA" id="ARBA00022556"/>
    </source>
</evidence>
<dbReference type="PANTHER" id="PTHR42724:SF1">
    <property type="entry name" value="TETRAACYLDISACCHARIDE 4'-KINASE, MITOCHONDRIAL-RELATED"/>
    <property type="match status" value="1"/>
</dbReference>
<evidence type="ECO:0000256" key="5">
    <source>
        <dbReference type="ARBA" id="ARBA00022516"/>
    </source>
</evidence>
<dbReference type="GO" id="GO:0009244">
    <property type="term" value="P:lipopolysaccharide core region biosynthetic process"/>
    <property type="evidence" value="ECO:0007669"/>
    <property type="project" value="TreeGrafter"/>
</dbReference>
<keyword evidence="15" id="KW-1185">Reference proteome</keyword>
<proteinExistence type="inferred from homology"/>
<feature type="binding site" evidence="13">
    <location>
        <begin position="51"/>
        <end position="58"/>
    </location>
    <ligand>
        <name>ATP</name>
        <dbReference type="ChEBI" id="CHEBI:30616"/>
    </ligand>
</feature>
<comment type="catalytic activity">
    <reaction evidence="13">
        <text>a lipid A disaccharide + ATP = a lipid IVA + ADP + H(+)</text>
        <dbReference type="Rhea" id="RHEA:67840"/>
        <dbReference type="ChEBI" id="CHEBI:15378"/>
        <dbReference type="ChEBI" id="CHEBI:30616"/>
        <dbReference type="ChEBI" id="CHEBI:176343"/>
        <dbReference type="ChEBI" id="CHEBI:176425"/>
        <dbReference type="ChEBI" id="CHEBI:456216"/>
        <dbReference type="EC" id="2.7.1.130"/>
    </reaction>
</comment>
<dbReference type="GO" id="GO:0009245">
    <property type="term" value="P:lipid A biosynthetic process"/>
    <property type="evidence" value="ECO:0007669"/>
    <property type="project" value="UniProtKB-UniRule"/>
</dbReference>
<gene>
    <name evidence="13" type="primary">lpxK</name>
    <name evidence="14" type="ORF">GM160_07705</name>
</gene>
<dbReference type="Pfam" id="PF02606">
    <property type="entry name" value="LpxK"/>
    <property type="match status" value="1"/>
</dbReference>
<comment type="similarity">
    <text evidence="13">Belongs to the LpxK family.</text>
</comment>
<evidence type="ECO:0000256" key="3">
    <source>
        <dbReference type="ARBA" id="ARBA00012071"/>
    </source>
</evidence>
<dbReference type="EMBL" id="CP046415">
    <property type="protein sequence ID" value="QGT78790.1"/>
    <property type="molecule type" value="Genomic_DNA"/>
</dbReference>
<dbReference type="UniPathway" id="UPA00359">
    <property type="reaction ID" value="UER00482"/>
</dbReference>
<dbReference type="GO" id="GO:0005524">
    <property type="term" value="F:ATP binding"/>
    <property type="evidence" value="ECO:0007669"/>
    <property type="project" value="UniProtKB-UniRule"/>
</dbReference>
<keyword evidence="5 13" id="KW-0444">Lipid biosynthesis</keyword>
<keyword evidence="7 13" id="KW-0808">Transferase</keyword>
<evidence type="ECO:0000313" key="14">
    <source>
        <dbReference type="EMBL" id="QGT78790.1"/>
    </source>
</evidence>
<evidence type="ECO:0000256" key="9">
    <source>
        <dbReference type="ARBA" id="ARBA00022777"/>
    </source>
</evidence>
<evidence type="ECO:0000256" key="2">
    <source>
        <dbReference type="ARBA" id="ARBA00004870"/>
    </source>
</evidence>
<evidence type="ECO:0000256" key="13">
    <source>
        <dbReference type="HAMAP-Rule" id="MF_00409"/>
    </source>
</evidence>
<dbReference type="EC" id="2.7.1.130" evidence="3 13"/>
<dbReference type="InterPro" id="IPR027417">
    <property type="entry name" value="P-loop_NTPase"/>
</dbReference>
<reference evidence="14 15" key="1">
    <citation type="submission" date="2019-11" db="EMBL/GenBank/DDBJ databases">
        <authorList>
            <person name="Zhang J."/>
            <person name="Sun C."/>
        </authorList>
    </citation>
    <scope>NUCLEOTIDE SEQUENCE [LARGE SCALE GENOMIC DNA]</scope>
    <source>
        <strain evidence="15">sp2</strain>
    </source>
</reference>
<organism evidence="14 15">
    <name type="scientific">Guyparkeria halophila</name>
    <dbReference type="NCBI Taxonomy" id="47960"/>
    <lineage>
        <taxon>Bacteria</taxon>
        <taxon>Pseudomonadati</taxon>
        <taxon>Pseudomonadota</taxon>
        <taxon>Gammaproteobacteria</taxon>
        <taxon>Chromatiales</taxon>
        <taxon>Thioalkalibacteraceae</taxon>
        <taxon>Guyparkeria</taxon>
    </lineage>
</organism>
<dbReference type="GO" id="GO:0009029">
    <property type="term" value="F:lipid-A 4'-kinase activity"/>
    <property type="evidence" value="ECO:0007669"/>
    <property type="project" value="UniProtKB-UniRule"/>
</dbReference>
<evidence type="ECO:0000256" key="11">
    <source>
        <dbReference type="ARBA" id="ARBA00023098"/>
    </source>
</evidence>
<dbReference type="AlphaFoldDB" id="A0A6I6CZE2"/>
<dbReference type="PANTHER" id="PTHR42724">
    <property type="entry name" value="TETRAACYLDISACCHARIDE 4'-KINASE"/>
    <property type="match status" value="1"/>
</dbReference>
<dbReference type="HAMAP" id="MF_00409">
    <property type="entry name" value="LpxK"/>
    <property type="match status" value="1"/>
</dbReference>
<name>A0A6I6CZE2_9GAMM</name>
<evidence type="ECO:0000256" key="7">
    <source>
        <dbReference type="ARBA" id="ARBA00022679"/>
    </source>
</evidence>
<comment type="function">
    <text evidence="1 13">Transfers the gamma-phosphate of ATP to the 4'-position of a tetraacyldisaccharide 1-phosphate intermediate (termed DS-1-P) to form tetraacyldisaccharide 1,4'-bis-phosphate (lipid IVA).</text>
</comment>
<protein>
    <recommendedName>
        <fullName evidence="4 13">Tetraacyldisaccharide 4'-kinase</fullName>
        <ecNumber evidence="3 13">2.7.1.130</ecNumber>
    </recommendedName>
    <alternativeName>
        <fullName evidence="12 13">Lipid A 4'-kinase</fullName>
    </alternativeName>
</protein>
<accession>A0A6I6CZE2</accession>
<dbReference type="KEGG" id="ghl:GM160_07705"/>
<evidence type="ECO:0000313" key="15">
    <source>
        <dbReference type="Proteomes" id="UP000427716"/>
    </source>
</evidence>
<keyword evidence="10 13" id="KW-0067">ATP-binding</keyword>
<dbReference type="Proteomes" id="UP000427716">
    <property type="component" value="Chromosome"/>
</dbReference>
<evidence type="ECO:0000256" key="1">
    <source>
        <dbReference type="ARBA" id="ARBA00002274"/>
    </source>
</evidence>
<evidence type="ECO:0000256" key="8">
    <source>
        <dbReference type="ARBA" id="ARBA00022741"/>
    </source>
</evidence>